<dbReference type="AlphaFoldDB" id="A0A679BBI3"/>
<sequence>MVGSGARGRLRSLQGVLGRLPGLGRLRYIVLLTGLIILPEGYSGGSAPLNRSHSPNNAEPLGTEENGHGQKARKWPNGEWPCSVRRGFEGKVL</sequence>
<reference evidence="2" key="1">
    <citation type="submission" date="2009-05" db="EMBL/GenBank/DDBJ databases">
        <title>Oryza sativa Indica Group genomic DNA, chromosome 11, BAC clone:K0367D03, cultivar:Kasalath.</title>
        <authorList>
            <person name="Matsumoto T."/>
            <person name="Wu J."/>
            <person name="Kanamori H."/>
        </authorList>
    </citation>
    <scope>NUCLEOTIDE SEQUENCE</scope>
</reference>
<name>A0A679BBI3_ORYSI</name>
<gene>
    <name evidence="2" type="primary">K0367D03.35</name>
</gene>
<proteinExistence type="predicted"/>
<dbReference type="EMBL" id="AP011482">
    <property type="protein sequence ID" value="BBD82422.1"/>
    <property type="molecule type" value="Genomic_DNA"/>
</dbReference>
<evidence type="ECO:0000256" key="1">
    <source>
        <dbReference type="SAM" id="MobiDB-lite"/>
    </source>
</evidence>
<evidence type="ECO:0000313" key="2">
    <source>
        <dbReference type="EMBL" id="BBD82422.1"/>
    </source>
</evidence>
<accession>A0A679BBI3</accession>
<protein>
    <submittedName>
        <fullName evidence="2">Uncharacterized protein</fullName>
    </submittedName>
</protein>
<feature type="region of interest" description="Disordered" evidence="1">
    <location>
        <begin position="43"/>
        <end position="93"/>
    </location>
</feature>
<organism evidence="2">
    <name type="scientific">Oryza sativa subsp. indica</name>
    <name type="common">Rice</name>
    <dbReference type="NCBI Taxonomy" id="39946"/>
    <lineage>
        <taxon>Eukaryota</taxon>
        <taxon>Viridiplantae</taxon>
        <taxon>Streptophyta</taxon>
        <taxon>Embryophyta</taxon>
        <taxon>Tracheophyta</taxon>
        <taxon>Spermatophyta</taxon>
        <taxon>Magnoliopsida</taxon>
        <taxon>Liliopsida</taxon>
        <taxon>Poales</taxon>
        <taxon>Poaceae</taxon>
        <taxon>BOP clade</taxon>
        <taxon>Oryzoideae</taxon>
        <taxon>Oryzeae</taxon>
        <taxon>Oryzinae</taxon>
        <taxon>Oryza</taxon>
        <taxon>Oryza sativa</taxon>
    </lineage>
</organism>